<dbReference type="PATRIC" id="fig|266265.5.peg.8599"/>
<dbReference type="GO" id="GO:0016829">
    <property type="term" value="F:lyase activity"/>
    <property type="evidence" value="ECO:0007669"/>
    <property type="project" value="InterPro"/>
</dbReference>
<dbReference type="Pfam" id="PF19315">
    <property type="entry name" value="MC_hydratase"/>
    <property type="match status" value="1"/>
</dbReference>
<dbReference type="PANTHER" id="PTHR43664">
    <property type="entry name" value="MONOAMINE OXIDASE-RELATED"/>
    <property type="match status" value="1"/>
</dbReference>
<dbReference type="RefSeq" id="WP_011493967.1">
    <property type="nucleotide sequence ID" value="NC_007953.1"/>
</dbReference>
<protein>
    <submittedName>
        <fullName evidence="1">Dehydratase</fullName>
    </submittedName>
</protein>
<dbReference type="CDD" id="cd03451">
    <property type="entry name" value="FkbR2"/>
    <property type="match status" value="1"/>
</dbReference>
<dbReference type="Gene3D" id="3.10.129.10">
    <property type="entry name" value="Hotdog Thioesterase"/>
    <property type="match status" value="1"/>
</dbReference>
<dbReference type="InterPro" id="IPR029069">
    <property type="entry name" value="HotDog_dom_sf"/>
</dbReference>
<dbReference type="AlphaFoldDB" id="Q13GS4"/>
<accession>Q13GS4</accession>
<dbReference type="SUPFAM" id="SSF54637">
    <property type="entry name" value="Thioesterase/thiol ester dehydrase-isomerase"/>
    <property type="match status" value="1"/>
</dbReference>
<proteinExistence type="predicted"/>
<dbReference type="InterPro" id="IPR052342">
    <property type="entry name" value="MCH/BMMD"/>
</dbReference>
<gene>
    <name evidence="1" type="ORF">Bxe_C0834</name>
</gene>
<dbReference type="eggNOG" id="COG2030">
    <property type="taxonomic scope" value="Bacteria"/>
</dbReference>
<organism evidence="1 2">
    <name type="scientific">Paraburkholderia xenovorans (strain LB400)</name>
    <dbReference type="NCBI Taxonomy" id="266265"/>
    <lineage>
        <taxon>Bacteria</taxon>
        <taxon>Pseudomonadati</taxon>
        <taxon>Pseudomonadota</taxon>
        <taxon>Betaproteobacteria</taxon>
        <taxon>Burkholderiales</taxon>
        <taxon>Burkholderiaceae</taxon>
        <taxon>Paraburkholderia</taxon>
    </lineage>
</organism>
<dbReference type="OrthoDB" id="6703795at2"/>
<dbReference type="KEGG" id="bxe:Bxe_C0834"/>
<keyword evidence="2" id="KW-1185">Reference proteome</keyword>
<dbReference type="EMBL" id="CP000272">
    <property type="protein sequence ID" value="ABE36715.1"/>
    <property type="molecule type" value="Genomic_DNA"/>
</dbReference>
<dbReference type="InterPro" id="IPR048274">
    <property type="entry name" value="MC_hydratase"/>
</dbReference>
<dbReference type="Proteomes" id="UP000001817">
    <property type="component" value="Chromosome 3"/>
</dbReference>
<evidence type="ECO:0000313" key="2">
    <source>
        <dbReference type="Proteomes" id="UP000001817"/>
    </source>
</evidence>
<sequence length="164" mass="18097">MTPNELKKFPIAGKGNFLEDFTPGRTFDHARGRTMTRADNVLYGALTVQLNPLYLDVTAAQALGHAEIPIHPYLVFATVLGLSVEDLSEKGGAFLGVDDLQFERPVYPGMTLRARSVVKAQRVSDSRPGFGIVTWMTEGHDASGERVVTFTRTNLVYMREPVNV</sequence>
<evidence type="ECO:0000313" key="1">
    <source>
        <dbReference type="EMBL" id="ABE36715.1"/>
    </source>
</evidence>
<name>Q13GS4_PARXL</name>
<dbReference type="STRING" id="266265.Bxe_C0834"/>
<dbReference type="PANTHER" id="PTHR43664:SF1">
    <property type="entry name" value="BETA-METHYLMALYL-COA DEHYDRATASE"/>
    <property type="match status" value="1"/>
</dbReference>
<reference evidence="1 2" key="1">
    <citation type="journal article" date="2006" name="Proc. Natl. Acad. Sci. U.S.A.">
        <title>Burkholderia xenovorans LB400 harbors a multi-replicon, 9.73-Mbp genome shaped for versatility.</title>
        <authorList>
            <person name="Chain P.S."/>
            <person name="Denef V.J."/>
            <person name="Konstantinidis K.T."/>
            <person name="Vergez L.M."/>
            <person name="Agullo L."/>
            <person name="Reyes V.L."/>
            <person name="Hauser L."/>
            <person name="Cordova M."/>
            <person name="Gomez L."/>
            <person name="Gonzalez M."/>
            <person name="Land M."/>
            <person name="Lao V."/>
            <person name="Larimer F."/>
            <person name="LiPuma J.J."/>
            <person name="Mahenthiralingam E."/>
            <person name="Malfatti S.A."/>
            <person name="Marx C.J."/>
            <person name="Parnell J.J."/>
            <person name="Ramette A."/>
            <person name="Richardson P."/>
            <person name="Seeger M."/>
            <person name="Smith D."/>
            <person name="Spilker T."/>
            <person name="Sul W.J."/>
            <person name="Tsoi T.V."/>
            <person name="Ulrich L.E."/>
            <person name="Zhulin I.B."/>
            <person name="Tiedje J.M."/>
        </authorList>
    </citation>
    <scope>NUCLEOTIDE SEQUENCE [LARGE SCALE GENOMIC DNA]</scope>
    <source>
        <strain evidence="1 2">LB400</strain>
    </source>
</reference>
<dbReference type="KEGG" id="bxb:DR64_7609"/>